<keyword evidence="6" id="KW-0456">Lyase</keyword>
<evidence type="ECO:0000256" key="4">
    <source>
        <dbReference type="ARBA" id="ARBA00012096"/>
    </source>
</evidence>
<dbReference type="SUPFAM" id="SSF53686">
    <property type="entry name" value="Tryptophan synthase beta subunit-like PLP-dependent enzymes"/>
    <property type="match status" value="1"/>
</dbReference>
<reference evidence="10 11" key="1">
    <citation type="submission" date="2018-09" db="EMBL/GenBank/DDBJ databases">
        <title>YIM 75000 draft genome.</title>
        <authorList>
            <person name="Tang S."/>
            <person name="Feng Y."/>
        </authorList>
    </citation>
    <scope>NUCLEOTIDE SEQUENCE [LARGE SCALE GENOMIC DNA]</scope>
    <source>
        <strain evidence="10 11">YIM 75000</strain>
    </source>
</reference>
<evidence type="ECO:0000256" key="5">
    <source>
        <dbReference type="ARBA" id="ARBA00022898"/>
    </source>
</evidence>
<keyword evidence="5" id="KW-0663">Pyridoxal phosphate</keyword>
<evidence type="ECO:0000256" key="8">
    <source>
        <dbReference type="ARBA" id="ARBA00031427"/>
    </source>
</evidence>
<dbReference type="Pfam" id="PF00291">
    <property type="entry name" value="PALP"/>
    <property type="match status" value="1"/>
</dbReference>
<evidence type="ECO:0000256" key="7">
    <source>
        <dbReference type="ARBA" id="ARBA00025527"/>
    </source>
</evidence>
<dbReference type="Proteomes" id="UP000265614">
    <property type="component" value="Unassembled WGS sequence"/>
</dbReference>
<dbReference type="GO" id="GO:0004794">
    <property type="term" value="F:threonine deaminase activity"/>
    <property type="evidence" value="ECO:0007669"/>
    <property type="project" value="UniProtKB-EC"/>
</dbReference>
<dbReference type="FunFam" id="3.40.50.1100:FF:000005">
    <property type="entry name" value="Threonine dehydratase catabolic"/>
    <property type="match status" value="1"/>
</dbReference>
<dbReference type="CDD" id="cd01562">
    <property type="entry name" value="Thr-dehyd"/>
    <property type="match status" value="1"/>
</dbReference>
<dbReference type="PANTHER" id="PTHR43050">
    <property type="entry name" value="SERINE / THREONINE RACEMASE FAMILY MEMBER"/>
    <property type="match status" value="1"/>
</dbReference>
<dbReference type="GO" id="GO:0030378">
    <property type="term" value="F:serine racemase activity"/>
    <property type="evidence" value="ECO:0007669"/>
    <property type="project" value="TreeGrafter"/>
</dbReference>
<comment type="cofactor">
    <cofactor evidence="2">
        <name>pyridoxal 5'-phosphate</name>
        <dbReference type="ChEBI" id="CHEBI:597326"/>
    </cofactor>
</comment>
<dbReference type="GO" id="GO:0003941">
    <property type="term" value="F:L-serine ammonia-lyase activity"/>
    <property type="evidence" value="ECO:0007669"/>
    <property type="project" value="TreeGrafter"/>
</dbReference>
<dbReference type="GO" id="GO:0000287">
    <property type="term" value="F:magnesium ion binding"/>
    <property type="evidence" value="ECO:0007669"/>
    <property type="project" value="TreeGrafter"/>
</dbReference>
<dbReference type="RefSeq" id="WP_119948634.1">
    <property type="nucleotide sequence ID" value="NZ_QZEZ01000001.1"/>
</dbReference>
<proteinExistence type="inferred from homology"/>
<dbReference type="GO" id="GO:0070179">
    <property type="term" value="P:D-serine biosynthetic process"/>
    <property type="evidence" value="ECO:0007669"/>
    <property type="project" value="TreeGrafter"/>
</dbReference>
<accession>A0A3A3Z455</accession>
<name>A0A3A3Z455_9ACTN</name>
<comment type="similarity">
    <text evidence="3">Belongs to the serine/threonine dehydratase family.</text>
</comment>
<gene>
    <name evidence="10" type="ORF">D5H78_01480</name>
</gene>
<dbReference type="FunFam" id="3.40.50.1100:FF:000007">
    <property type="entry name" value="L-threonine dehydratase catabolic TdcB"/>
    <property type="match status" value="1"/>
</dbReference>
<evidence type="ECO:0000313" key="11">
    <source>
        <dbReference type="Proteomes" id="UP000265614"/>
    </source>
</evidence>
<evidence type="ECO:0000256" key="6">
    <source>
        <dbReference type="ARBA" id="ARBA00023239"/>
    </source>
</evidence>
<feature type="domain" description="Tryptophan synthase beta chain-like PALP" evidence="9">
    <location>
        <begin position="20"/>
        <end position="310"/>
    </location>
</feature>
<keyword evidence="11" id="KW-1185">Reference proteome</keyword>
<protein>
    <recommendedName>
        <fullName evidence="4">threonine ammonia-lyase</fullName>
        <ecNumber evidence="4">4.3.1.19</ecNumber>
    </recommendedName>
    <alternativeName>
        <fullName evidence="8">Threonine deaminase</fullName>
    </alternativeName>
</protein>
<dbReference type="InterPro" id="IPR036052">
    <property type="entry name" value="TrpB-like_PALP_sf"/>
</dbReference>
<dbReference type="InterPro" id="IPR001926">
    <property type="entry name" value="TrpB-like_PALP"/>
</dbReference>
<dbReference type="GO" id="GO:0030170">
    <property type="term" value="F:pyridoxal phosphate binding"/>
    <property type="evidence" value="ECO:0007669"/>
    <property type="project" value="TreeGrafter"/>
</dbReference>
<sequence length="323" mass="32810">MATSLPLSISDVRAAARRVEGAVTRTPLVTSRTLDALTGAHVVAKAENLQRTGSFKVRGAWNRLALLPPEERPRGVVAYSSGNHAQAVALAGRELGVPVTVVMPSDAPASKRAATEGYGARVVPYDRASESREEVAARVADESGAAALVPPYDDLAVMAGQGTAALELLEDGPVPDVVVVPLGGGGLLSGWATAVRDAVPGARIVGVETVGADDWVRSRAAGRPVAIDPPATIADGIRTLSPGALTWPVVDALVDDVVVVRDEDVVEALRLVVGRLKLVVEPTGAVALAALLTGAAGPVAGRTVATVLCGGNVDLPALAALLG</sequence>
<evidence type="ECO:0000313" key="10">
    <source>
        <dbReference type="EMBL" id="RJK97708.1"/>
    </source>
</evidence>
<dbReference type="Gene3D" id="3.40.50.1100">
    <property type="match status" value="2"/>
</dbReference>
<dbReference type="GO" id="GO:0018114">
    <property type="term" value="F:threonine racemase activity"/>
    <property type="evidence" value="ECO:0007669"/>
    <property type="project" value="TreeGrafter"/>
</dbReference>
<evidence type="ECO:0000256" key="3">
    <source>
        <dbReference type="ARBA" id="ARBA00010869"/>
    </source>
</evidence>
<dbReference type="EC" id="4.3.1.19" evidence="4"/>
<dbReference type="EMBL" id="QZEZ01000001">
    <property type="protein sequence ID" value="RJK97708.1"/>
    <property type="molecule type" value="Genomic_DNA"/>
</dbReference>
<dbReference type="PANTHER" id="PTHR43050:SF1">
    <property type="entry name" value="SERINE RACEMASE"/>
    <property type="match status" value="1"/>
</dbReference>
<evidence type="ECO:0000256" key="1">
    <source>
        <dbReference type="ARBA" id="ARBA00001274"/>
    </source>
</evidence>
<dbReference type="OrthoDB" id="9811476at2"/>
<comment type="caution">
    <text evidence="10">The sequence shown here is derived from an EMBL/GenBank/DDBJ whole genome shotgun (WGS) entry which is preliminary data.</text>
</comment>
<dbReference type="GO" id="GO:0005524">
    <property type="term" value="F:ATP binding"/>
    <property type="evidence" value="ECO:0007669"/>
    <property type="project" value="TreeGrafter"/>
</dbReference>
<comment type="function">
    <text evidence="7">Catalyzes the anaerobic formation of alpha-ketobutyrate and ammonia from threonine in a two-step reaction. The first step involved a dehydration of threonine and a production of enamine intermediates (aminocrotonate), which tautomerizes to its imine form (iminobutyrate). Both intermediates are unstable and short-lived. The second step is the nonenzymatic hydrolysis of the enamine/imine intermediates to form 2-ketobutyrate and free ammonia. In the low water environment of the cell, the second step is accelerated by RidA.</text>
</comment>
<evidence type="ECO:0000256" key="2">
    <source>
        <dbReference type="ARBA" id="ARBA00001933"/>
    </source>
</evidence>
<dbReference type="AlphaFoldDB" id="A0A3A3Z455"/>
<organism evidence="10 11">
    <name type="scientific">Vallicoccus soli</name>
    <dbReference type="NCBI Taxonomy" id="2339232"/>
    <lineage>
        <taxon>Bacteria</taxon>
        <taxon>Bacillati</taxon>
        <taxon>Actinomycetota</taxon>
        <taxon>Actinomycetes</taxon>
        <taxon>Motilibacterales</taxon>
        <taxon>Vallicoccaceae</taxon>
        <taxon>Vallicoccus</taxon>
    </lineage>
</organism>
<comment type="catalytic activity">
    <reaction evidence="1">
        <text>L-threonine = 2-oxobutanoate + NH4(+)</text>
        <dbReference type="Rhea" id="RHEA:22108"/>
        <dbReference type="ChEBI" id="CHEBI:16763"/>
        <dbReference type="ChEBI" id="CHEBI:28938"/>
        <dbReference type="ChEBI" id="CHEBI:57926"/>
        <dbReference type="EC" id="4.3.1.19"/>
    </reaction>
</comment>
<evidence type="ECO:0000259" key="9">
    <source>
        <dbReference type="Pfam" id="PF00291"/>
    </source>
</evidence>